<evidence type="ECO:0000256" key="1">
    <source>
        <dbReference type="SAM" id="MobiDB-lite"/>
    </source>
</evidence>
<sequence length="120" mass="13147">MSDPIQQGPSTNNSAKSSINSQIIDSIKEVNELLAEGEKNLNTVSNQVLTQAAGMAMLNMVNQQQQMYILQNTVTTVAAKAMLEANPEEAVKMMNSVIENNNITNGLKELKDLMHDLNNK</sequence>
<proteinExistence type="predicted"/>
<dbReference type="Proteomes" id="UP001597508">
    <property type="component" value="Unassembled WGS sequence"/>
</dbReference>
<accession>A0ABW5M002</accession>
<evidence type="ECO:0008006" key="4">
    <source>
        <dbReference type="Google" id="ProtNLM"/>
    </source>
</evidence>
<comment type="caution">
    <text evidence="2">The sequence shown here is derived from an EMBL/GenBank/DDBJ whole genome shotgun (WGS) entry which is preliminary data.</text>
</comment>
<reference evidence="3" key="1">
    <citation type="journal article" date="2019" name="Int. J. Syst. Evol. Microbiol.">
        <title>The Global Catalogue of Microorganisms (GCM) 10K type strain sequencing project: providing services to taxonomists for standard genome sequencing and annotation.</title>
        <authorList>
            <consortium name="The Broad Institute Genomics Platform"/>
            <consortium name="The Broad Institute Genome Sequencing Center for Infectious Disease"/>
            <person name="Wu L."/>
            <person name="Ma J."/>
        </authorList>
    </citation>
    <scope>NUCLEOTIDE SEQUENCE [LARGE SCALE GENOMIC DNA]</scope>
    <source>
        <strain evidence="3">KCTC 52127</strain>
    </source>
</reference>
<dbReference type="RefSeq" id="WP_379667646.1">
    <property type="nucleotide sequence ID" value="NZ_JBHULH010000012.1"/>
</dbReference>
<name>A0ABW5M002_9FLAO</name>
<organism evidence="2 3">
    <name type="scientific">Pseudotenacibaculum haliotis</name>
    <dbReference type="NCBI Taxonomy" id="1862138"/>
    <lineage>
        <taxon>Bacteria</taxon>
        <taxon>Pseudomonadati</taxon>
        <taxon>Bacteroidota</taxon>
        <taxon>Flavobacteriia</taxon>
        <taxon>Flavobacteriales</taxon>
        <taxon>Flavobacteriaceae</taxon>
        <taxon>Pseudotenacibaculum</taxon>
    </lineage>
</organism>
<dbReference type="EMBL" id="JBHULH010000012">
    <property type="protein sequence ID" value="MFD2568942.1"/>
    <property type="molecule type" value="Genomic_DNA"/>
</dbReference>
<gene>
    <name evidence="2" type="ORF">ACFSRZ_16320</name>
</gene>
<feature type="region of interest" description="Disordered" evidence="1">
    <location>
        <begin position="1"/>
        <end position="20"/>
    </location>
</feature>
<protein>
    <recommendedName>
        <fullName evidence="4">R body protein</fullName>
    </recommendedName>
</protein>
<evidence type="ECO:0000313" key="2">
    <source>
        <dbReference type="EMBL" id="MFD2568942.1"/>
    </source>
</evidence>
<keyword evidence="3" id="KW-1185">Reference proteome</keyword>
<evidence type="ECO:0000313" key="3">
    <source>
        <dbReference type="Proteomes" id="UP001597508"/>
    </source>
</evidence>